<dbReference type="PANTHER" id="PTHR21210:SF0">
    <property type="entry name" value="TRNA (URACIL-O(2)-)-METHYLTRANSFERASE-RELATED"/>
    <property type="match status" value="1"/>
</dbReference>
<evidence type="ECO:0000256" key="3">
    <source>
        <dbReference type="ARBA" id="ARBA00009056"/>
    </source>
</evidence>
<keyword evidence="12" id="KW-1185">Reference proteome</keyword>
<proteinExistence type="inferred from homology"/>
<dbReference type="InterPro" id="IPR029063">
    <property type="entry name" value="SAM-dependent_MTases_sf"/>
</dbReference>
<evidence type="ECO:0000256" key="10">
    <source>
        <dbReference type="RuleBase" id="RU368004"/>
    </source>
</evidence>
<evidence type="ECO:0000256" key="7">
    <source>
        <dbReference type="ARBA" id="ARBA00022691"/>
    </source>
</evidence>
<keyword evidence="5 10" id="KW-0489">Methyltransferase</keyword>
<keyword evidence="6 10" id="KW-0808">Transferase</keyword>
<sequence>MAPKNPEASKYLLETGPSLRLIDEDGYKATYNRIKNDYGRVIAQDWTEKSDPQKVVFEDCGIAAYILELFRKFQIRPTKVADLGCGNGLLVYLLAKEGIDGVGFDVRKRKIWEKLRPTADLQECSIDPTCSKSLEIFEGVDLLIGNHSDELTPWIPVLAAKLKCNFFLLPCCPFDFFSKFSKCSRKELQGVGVSDTYYAFVEDLIKKLGFDLHIDRLRIPSRKKICFFGIVPDQGLPANISKVIDHLLEFAKRAKPNFVARSAVEKNQNCSKLPREFQRRITRKIAEYLLQKDEKSSDSGWSPGSLVPVPELGSLLSDEDKQMLKDQNGGLQTLLKNHHQAFYTRNRYVGMRDWREAYKVFLAKPQAKSHFQMSPCWFFANHPQGCPVEAATCPDLNRSPEPIPLTPIHVQLKACAAIHFRCSSLFDLQHSTEPILLKTTHFLLKSNGAVHFRFALLF</sequence>
<evidence type="ECO:0000256" key="8">
    <source>
        <dbReference type="ARBA" id="ARBA00022694"/>
    </source>
</evidence>
<evidence type="ECO:0000256" key="5">
    <source>
        <dbReference type="ARBA" id="ARBA00022603"/>
    </source>
</evidence>
<dbReference type="GO" id="GO:0005737">
    <property type="term" value="C:cytoplasm"/>
    <property type="evidence" value="ECO:0007669"/>
    <property type="project" value="UniProtKB-SubCell"/>
</dbReference>
<name>A0AAD4MMB4_9BILA</name>
<protein>
    <recommendedName>
        <fullName evidence="10">tRNA (uracil-O(2)-)-methyltransferase</fullName>
        <ecNumber evidence="10">2.1.1.211</ecNumber>
    </recommendedName>
</protein>
<comment type="function">
    <text evidence="1">Probable adenosyl-L-methionine (AdoMet)-dependent tRNA (uracil-O(2)-)-methyltransferase.</text>
</comment>
<gene>
    <name evidence="11" type="ORF">DdX_17071</name>
</gene>
<comment type="similarity">
    <text evidence="3 10">Belongs to the TRM44 family.</text>
</comment>
<evidence type="ECO:0000313" key="12">
    <source>
        <dbReference type="Proteomes" id="UP001201812"/>
    </source>
</evidence>
<evidence type="ECO:0000256" key="4">
    <source>
        <dbReference type="ARBA" id="ARBA00022490"/>
    </source>
</evidence>
<evidence type="ECO:0000313" key="11">
    <source>
        <dbReference type="EMBL" id="KAI1699840.1"/>
    </source>
</evidence>
<evidence type="ECO:0000256" key="2">
    <source>
        <dbReference type="ARBA" id="ARBA00004496"/>
    </source>
</evidence>
<dbReference type="Pfam" id="PF07757">
    <property type="entry name" value="AdoMet_MTase"/>
    <property type="match status" value="1"/>
</dbReference>
<dbReference type="InterPro" id="IPR011671">
    <property type="entry name" value="tRNA_uracil_MeTrfase"/>
</dbReference>
<reference evidence="11" key="1">
    <citation type="submission" date="2022-01" db="EMBL/GenBank/DDBJ databases">
        <title>Genome Sequence Resource for Two Populations of Ditylenchus destructor, the Migratory Endoparasitic Phytonematode.</title>
        <authorList>
            <person name="Zhang H."/>
            <person name="Lin R."/>
            <person name="Xie B."/>
        </authorList>
    </citation>
    <scope>NUCLEOTIDE SEQUENCE</scope>
    <source>
        <strain evidence="11">BazhouSP</strain>
    </source>
</reference>
<comment type="caution">
    <text evidence="11">The sequence shown here is derived from an EMBL/GenBank/DDBJ whole genome shotgun (WGS) entry which is preliminary data.</text>
</comment>
<comment type="function">
    <text evidence="10">Adenosyl-L-methionine (AdoMet)-dependent tRNA (uracil-O(2)-)-methyltransferase.</text>
</comment>
<evidence type="ECO:0000256" key="1">
    <source>
        <dbReference type="ARBA" id="ARBA00002778"/>
    </source>
</evidence>
<dbReference type="PANTHER" id="PTHR21210">
    <property type="entry name" value="TRNA (URACIL-O(2)-)-METHYLTRANSFERASE-RELATED"/>
    <property type="match status" value="1"/>
</dbReference>
<dbReference type="GO" id="GO:0030488">
    <property type="term" value="P:tRNA methylation"/>
    <property type="evidence" value="ECO:0007669"/>
    <property type="project" value="UniProtKB-UniRule"/>
</dbReference>
<comment type="subcellular location">
    <subcellularLocation>
        <location evidence="2 10">Cytoplasm</location>
    </subcellularLocation>
</comment>
<dbReference type="EMBL" id="JAKKPZ010000165">
    <property type="protein sequence ID" value="KAI1699840.1"/>
    <property type="molecule type" value="Genomic_DNA"/>
</dbReference>
<dbReference type="Proteomes" id="UP001201812">
    <property type="component" value="Unassembled WGS sequence"/>
</dbReference>
<keyword evidence="4 10" id="KW-0963">Cytoplasm</keyword>
<accession>A0AAD4MMB4</accession>
<dbReference type="AlphaFoldDB" id="A0AAD4MMB4"/>
<comment type="catalytic activity">
    <reaction evidence="9 10">
        <text>uridine(44) in tRNA(Ser) + S-adenosyl-L-methionine = 2'-O-methyluridine(44) in tRNA(Ser) + S-adenosyl-L-homocysteine + H(+)</text>
        <dbReference type="Rhea" id="RHEA:43100"/>
        <dbReference type="Rhea" id="RHEA-COMP:10339"/>
        <dbReference type="Rhea" id="RHEA-COMP:10340"/>
        <dbReference type="ChEBI" id="CHEBI:15378"/>
        <dbReference type="ChEBI" id="CHEBI:57856"/>
        <dbReference type="ChEBI" id="CHEBI:59789"/>
        <dbReference type="ChEBI" id="CHEBI:65315"/>
        <dbReference type="ChEBI" id="CHEBI:74478"/>
        <dbReference type="EC" id="2.1.1.211"/>
    </reaction>
</comment>
<dbReference type="GO" id="GO:0141101">
    <property type="term" value="F:tRNA(Ser) (uridine(44)-2'-O-)-methyltransferase activity"/>
    <property type="evidence" value="ECO:0007669"/>
    <property type="project" value="UniProtKB-EC"/>
</dbReference>
<dbReference type="SUPFAM" id="SSF53335">
    <property type="entry name" value="S-adenosyl-L-methionine-dependent methyltransferases"/>
    <property type="match status" value="1"/>
</dbReference>
<keyword evidence="7 10" id="KW-0949">S-adenosyl-L-methionine</keyword>
<keyword evidence="8 10" id="KW-0819">tRNA processing</keyword>
<organism evidence="11 12">
    <name type="scientific">Ditylenchus destructor</name>
    <dbReference type="NCBI Taxonomy" id="166010"/>
    <lineage>
        <taxon>Eukaryota</taxon>
        <taxon>Metazoa</taxon>
        <taxon>Ecdysozoa</taxon>
        <taxon>Nematoda</taxon>
        <taxon>Chromadorea</taxon>
        <taxon>Rhabditida</taxon>
        <taxon>Tylenchina</taxon>
        <taxon>Tylenchomorpha</taxon>
        <taxon>Sphaerularioidea</taxon>
        <taxon>Anguinidae</taxon>
        <taxon>Anguininae</taxon>
        <taxon>Ditylenchus</taxon>
    </lineage>
</organism>
<evidence type="ECO:0000256" key="6">
    <source>
        <dbReference type="ARBA" id="ARBA00022679"/>
    </source>
</evidence>
<evidence type="ECO:0000256" key="9">
    <source>
        <dbReference type="ARBA" id="ARBA00047957"/>
    </source>
</evidence>
<dbReference type="Gene3D" id="3.40.50.150">
    <property type="entry name" value="Vaccinia Virus protein VP39"/>
    <property type="match status" value="1"/>
</dbReference>
<dbReference type="EC" id="2.1.1.211" evidence="10"/>